<sequence>MTIQSQIGLKIIKARFHVAFEKNNLHMKKLLNLIIAITFFGTSVSFAQQAGERKEPARIIGVAKNLKTGESIGYATAALYKAGTDLSTSGAVADGEGVFFITGFSVGTYELQISFLGYETVKRTININSADTDINLGEIGMTDEGLALQEVTVEGQRDLIEERVDRTIYKAENDKTTAGGDATDVLRRVPMLSVDLDGNVSMRGSSNILVLIDNRPSAIAASSIADALRQIPADEIKAVEVITSPSARFDAEGTSGVINIITKKNNLQGITLNVNSGFGLRGSNLGLQGSARKGKVGFSLGGFGRAGYNLLGRFENEQIITNPDNTISNVIQSADTERREIFGRYNFGVDYDINQYNFITGAINFGLRNSNNEQTNFVTENFRNNVLISNRLRSTDTKDFSNSVDVSLNYTRSFEKKGRELSLLTLYSINNRENSFINTLFTEDFSTIDSRLKNDNPSRNEEFTIQLDYVTPLDEKGNQILEYGAKNILRKAYSDFAYFEADGPTGEFIIDPNPSRNNDFSYDQNVTAGYVSYTFAFLENYTLKPGIRYEYTTINADFRTEFQAVIPAYGTWVPSLNASRRLKNGNMIKAAYNRRIQRPSLRFLNPNIEASNPLQISQGNPELDPEFTDNYELGYSTFIKGSTLNFTTFFRNTTGSIQALRNVQEGGIISTTYDNIGQEQTVGANIFANVNINNKFSLNGGFDMYYAMLDNGLTDPQFAASNEGFVISGRIFGNYTLPKSWQVQLFSFARGRQVQLQGTSGGFAVYGLSMNKQFAEKRGSIGFGVENFLAKEFIVRNEIVTPTIIQNSLNATRNMNFKVNFSYRIGKLSMDQRPKRRKSISNDDLKDGGGDGGQEQGAAAPVRNR</sequence>
<dbReference type="STRING" id="279824.SAMN03080617_03793"/>
<dbReference type="Proteomes" id="UP000198756">
    <property type="component" value="Unassembled WGS sequence"/>
</dbReference>
<dbReference type="Gene3D" id="2.40.170.20">
    <property type="entry name" value="TonB-dependent receptor, beta-barrel domain"/>
    <property type="match status" value="1"/>
</dbReference>
<evidence type="ECO:0000313" key="13">
    <source>
        <dbReference type="EMBL" id="SDA93834.1"/>
    </source>
</evidence>
<feature type="compositionally biased region" description="Basic and acidic residues" evidence="9">
    <location>
        <begin position="840"/>
        <end position="849"/>
    </location>
</feature>
<dbReference type="AlphaFoldDB" id="A0A1G5ZGD9"/>
<dbReference type="GO" id="GO:0015344">
    <property type="term" value="F:siderophore uptake transmembrane transporter activity"/>
    <property type="evidence" value="ECO:0007669"/>
    <property type="project" value="TreeGrafter"/>
</dbReference>
<evidence type="ECO:0000256" key="3">
    <source>
        <dbReference type="ARBA" id="ARBA00022452"/>
    </source>
</evidence>
<feature type="domain" description="TonB-dependent receptor plug" evidence="11">
    <location>
        <begin position="165"/>
        <end position="257"/>
    </location>
</feature>
<evidence type="ECO:0000256" key="2">
    <source>
        <dbReference type="ARBA" id="ARBA00022448"/>
    </source>
</evidence>
<evidence type="ECO:0000256" key="4">
    <source>
        <dbReference type="ARBA" id="ARBA00022692"/>
    </source>
</evidence>
<dbReference type="Pfam" id="PF07715">
    <property type="entry name" value="Plug"/>
    <property type="match status" value="1"/>
</dbReference>
<dbReference type="EMBL" id="FMXE01000037">
    <property type="protein sequence ID" value="SDA93834.1"/>
    <property type="molecule type" value="Genomic_DNA"/>
</dbReference>
<evidence type="ECO:0000256" key="10">
    <source>
        <dbReference type="SAM" id="Phobius"/>
    </source>
</evidence>
<keyword evidence="14" id="KW-1185">Reference proteome</keyword>
<keyword evidence="7 8" id="KW-0998">Cell outer membrane</keyword>
<keyword evidence="2 8" id="KW-0813">Transport</keyword>
<evidence type="ECO:0000256" key="8">
    <source>
        <dbReference type="PROSITE-ProRule" id="PRU01360"/>
    </source>
</evidence>
<dbReference type="PANTHER" id="PTHR30069:SF29">
    <property type="entry name" value="HEMOGLOBIN AND HEMOGLOBIN-HAPTOGLOBIN-BINDING PROTEIN 1-RELATED"/>
    <property type="match status" value="1"/>
</dbReference>
<dbReference type="Pfam" id="PF13715">
    <property type="entry name" value="CarbopepD_reg_2"/>
    <property type="match status" value="1"/>
</dbReference>
<dbReference type="InterPro" id="IPR039426">
    <property type="entry name" value="TonB-dep_rcpt-like"/>
</dbReference>
<keyword evidence="6 8" id="KW-0472">Membrane</keyword>
<name>A0A1G5ZGD9_9BACT</name>
<dbReference type="InterPro" id="IPR041700">
    <property type="entry name" value="OMP_b-brl_3"/>
</dbReference>
<dbReference type="InterPro" id="IPR036942">
    <property type="entry name" value="Beta-barrel_TonB_sf"/>
</dbReference>
<keyword evidence="3 8" id="KW-1134">Transmembrane beta strand</keyword>
<keyword evidence="13" id="KW-0675">Receptor</keyword>
<keyword evidence="10" id="KW-1133">Transmembrane helix</keyword>
<feature type="region of interest" description="Disordered" evidence="9">
    <location>
        <begin position="830"/>
        <end position="865"/>
    </location>
</feature>
<organism evidence="13 14">
    <name type="scientific">Algoriphagus alkaliphilus</name>
    <dbReference type="NCBI Taxonomy" id="279824"/>
    <lineage>
        <taxon>Bacteria</taxon>
        <taxon>Pseudomonadati</taxon>
        <taxon>Bacteroidota</taxon>
        <taxon>Cytophagia</taxon>
        <taxon>Cytophagales</taxon>
        <taxon>Cyclobacteriaceae</taxon>
        <taxon>Algoriphagus</taxon>
    </lineage>
</organism>
<dbReference type="SUPFAM" id="SSF49464">
    <property type="entry name" value="Carboxypeptidase regulatory domain-like"/>
    <property type="match status" value="1"/>
</dbReference>
<evidence type="ECO:0000256" key="7">
    <source>
        <dbReference type="ARBA" id="ARBA00023237"/>
    </source>
</evidence>
<comment type="subcellular location">
    <subcellularLocation>
        <location evidence="1 8">Cell outer membrane</location>
        <topology evidence="1 8">Multi-pass membrane protein</topology>
    </subcellularLocation>
</comment>
<gene>
    <name evidence="13" type="ORF">SAMN03080617_03793</name>
</gene>
<dbReference type="GO" id="GO:0009279">
    <property type="term" value="C:cell outer membrane"/>
    <property type="evidence" value="ECO:0007669"/>
    <property type="project" value="UniProtKB-SubCell"/>
</dbReference>
<evidence type="ECO:0000256" key="1">
    <source>
        <dbReference type="ARBA" id="ARBA00004571"/>
    </source>
</evidence>
<dbReference type="PROSITE" id="PS52016">
    <property type="entry name" value="TONB_DEPENDENT_REC_3"/>
    <property type="match status" value="1"/>
</dbReference>
<protein>
    <submittedName>
        <fullName evidence="13">Outer membrane receptor proteins, mostly Fe transport</fullName>
    </submittedName>
</protein>
<keyword evidence="4 8" id="KW-0812">Transmembrane</keyword>
<keyword evidence="5" id="KW-0732">Signal</keyword>
<dbReference type="PANTHER" id="PTHR30069">
    <property type="entry name" value="TONB-DEPENDENT OUTER MEMBRANE RECEPTOR"/>
    <property type="match status" value="1"/>
</dbReference>
<comment type="similarity">
    <text evidence="8">Belongs to the TonB-dependent receptor family.</text>
</comment>
<dbReference type="InterPro" id="IPR037066">
    <property type="entry name" value="Plug_dom_sf"/>
</dbReference>
<dbReference type="InterPro" id="IPR008969">
    <property type="entry name" value="CarboxyPept-like_regulatory"/>
</dbReference>
<accession>A0A1G5ZGD9</accession>
<dbReference type="GO" id="GO:0044718">
    <property type="term" value="P:siderophore transmembrane transport"/>
    <property type="evidence" value="ECO:0007669"/>
    <property type="project" value="TreeGrafter"/>
</dbReference>
<proteinExistence type="inferred from homology"/>
<dbReference type="SUPFAM" id="SSF56935">
    <property type="entry name" value="Porins"/>
    <property type="match status" value="1"/>
</dbReference>
<feature type="transmembrane region" description="Helical" evidence="10">
    <location>
        <begin position="30"/>
        <end position="47"/>
    </location>
</feature>
<feature type="compositionally biased region" description="Low complexity" evidence="9">
    <location>
        <begin position="856"/>
        <end position="865"/>
    </location>
</feature>
<dbReference type="InterPro" id="IPR012910">
    <property type="entry name" value="Plug_dom"/>
</dbReference>
<reference evidence="14" key="1">
    <citation type="submission" date="2016-10" db="EMBL/GenBank/DDBJ databases">
        <authorList>
            <person name="Varghese N."/>
            <person name="Submissions S."/>
        </authorList>
    </citation>
    <scope>NUCLEOTIDE SEQUENCE [LARGE SCALE GENOMIC DNA]</scope>
    <source>
        <strain evidence="14">DSM 22703</strain>
    </source>
</reference>
<evidence type="ECO:0000256" key="5">
    <source>
        <dbReference type="ARBA" id="ARBA00022729"/>
    </source>
</evidence>
<evidence type="ECO:0000313" key="14">
    <source>
        <dbReference type="Proteomes" id="UP000198756"/>
    </source>
</evidence>
<evidence type="ECO:0000256" key="9">
    <source>
        <dbReference type="SAM" id="MobiDB-lite"/>
    </source>
</evidence>
<dbReference type="Gene3D" id="2.170.130.10">
    <property type="entry name" value="TonB-dependent receptor, plug domain"/>
    <property type="match status" value="1"/>
</dbReference>
<evidence type="ECO:0000256" key="6">
    <source>
        <dbReference type="ARBA" id="ARBA00023136"/>
    </source>
</evidence>
<evidence type="ECO:0000259" key="12">
    <source>
        <dbReference type="Pfam" id="PF14905"/>
    </source>
</evidence>
<feature type="domain" description="Outer membrane protein beta-barrel" evidence="12">
    <location>
        <begin position="413"/>
        <end position="823"/>
    </location>
</feature>
<dbReference type="Pfam" id="PF14905">
    <property type="entry name" value="OMP_b-brl_3"/>
    <property type="match status" value="1"/>
</dbReference>
<evidence type="ECO:0000259" key="11">
    <source>
        <dbReference type="Pfam" id="PF07715"/>
    </source>
</evidence>